<keyword evidence="6" id="KW-0411">Iron-sulfur</keyword>
<keyword evidence="1" id="KW-0813">Transport</keyword>
<keyword evidence="4" id="KW-0249">Electron transport</keyword>
<evidence type="ECO:0000313" key="10">
    <source>
        <dbReference type="EMBL" id="MBE9253026.1"/>
    </source>
</evidence>
<proteinExistence type="inferred from homology"/>
<dbReference type="InterPro" id="IPR007419">
    <property type="entry name" value="BFD-like_2Fe2S-bd_dom"/>
</dbReference>
<dbReference type="EMBL" id="JADEVV010000007">
    <property type="protein sequence ID" value="MBE9253026.1"/>
    <property type="molecule type" value="Genomic_DNA"/>
</dbReference>
<dbReference type="Gene3D" id="1.10.10.1100">
    <property type="entry name" value="BFD-like [2Fe-2S]-binding domain"/>
    <property type="match status" value="1"/>
</dbReference>
<evidence type="ECO:0000256" key="6">
    <source>
        <dbReference type="ARBA" id="ARBA00023014"/>
    </source>
</evidence>
<keyword evidence="11" id="KW-1185">Reference proteome</keyword>
<reference evidence="10 11" key="1">
    <citation type="submission" date="2020-10" db="EMBL/GenBank/DDBJ databases">
        <authorList>
            <person name="Castelo-Branco R."/>
            <person name="Eusebio N."/>
            <person name="Adriana R."/>
            <person name="Vieira A."/>
            <person name="Brugerolle De Fraissinette N."/>
            <person name="Rezende De Castro R."/>
            <person name="Schneider M.P."/>
            <person name="Vasconcelos V."/>
            <person name="Leao P.N."/>
        </authorList>
    </citation>
    <scope>NUCLEOTIDE SEQUENCE [LARGE SCALE GENOMIC DNA]</scope>
    <source>
        <strain evidence="10 11">LEGE 00031</strain>
    </source>
</reference>
<dbReference type="RefSeq" id="WP_190599425.1">
    <property type="nucleotide sequence ID" value="NZ_JADEVV010000007.1"/>
</dbReference>
<dbReference type="Proteomes" id="UP000658720">
    <property type="component" value="Unassembled WGS sequence"/>
</dbReference>
<evidence type="ECO:0000256" key="2">
    <source>
        <dbReference type="ARBA" id="ARBA00022714"/>
    </source>
</evidence>
<evidence type="ECO:0000313" key="11">
    <source>
        <dbReference type="Proteomes" id="UP000658720"/>
    </source>
</evidence>
<keyword evidence="5" id="KW-0408">Iron</keyword>
<evidence type="ECO:0000256" key="5">
    <source>
        <dbReference type="ARBA" id="ARBA00023004"/>
    </source>
</evidence>
<feature type="domain" description="BFD-like [2Fe-2S]-binding" evidence="9">
    <location>
        <begin position="2"/>
        <end position="50"/>
    </location>
</feature>
<organism evidence="10 11">
    <name type="scientific">Synechocystis salina LEGE 00031</name>
    <dbReference type="NCBI Taxonomy" id="1828736"/>
    <lineage>
        <taxon>Bacteria</taxon>
        <taxon>Bacillati</taxon>
        <taxon>Cyanobacteriota</taxon>
        <taxon>Cyanophyceae</taxon>
        <taxon>Synechococcales</taxon>
        <taxon>Merismopediaceae</taxon>
        <taxon>Synechocystis</taxon>
    </lineage>
</organism>
<evidence type="ECO:0000256" key="4">
    <source>
        <dbReference type="ARBA" id="ARBA00022982"/>
    </source>
</evidence>
<gene>
    <name evidence="10" type="ORF">IQ217_03950</name>
</gene>
<evidence type="ECO:0000256" key="1">
    <source>
        <dbReference type="ARBA" id="ARBA00022448"/>
    </source>
</evidence>
<keyword evidence="3" id="KW-0479">Metal-binding</keyword>
<dbReference type="InterPro" id="IPR052371">
    <property type="entry name" value="BFD-associated_ferredoxin"/>
</dbReference>
<dbReference type="Pfam" id="PF04324">
    <property type="entry name" value="Fer2_BFD"/>
    <property type="match status" value="1"/>
</dbReference>
<dbReference type="InterPro" id="IPR041854">
    <property type="entry name" value="BFD-like_2Fe2S-bd_dom_sf"/>
</dbReference>
<keyword evidence="2" id="KW-0001">2Fe-2S</keyword>
<dbReference type="PANTHER" id="PTHR37424:SF1">
    <property type="entry name" value="BACTERIOFERRITIN-ASSOCIATED FERREDOXIN"/>
    <property type="match status" value="1"/>
</dbReference>
<protein>
    <recommendedName>
        <fullName evidence="7">Bacterioferritin-associated ferredoxin</fullName>
    </recommendedName>
</protein>
<evidence type="ECO:0000256" key="7">
    <source>
        <dbReference type="ARBA" id="ARBA00039386"/>
    </source>
</evidence>
<name>A0ABR9VRZ8_9SYNC</name>
<evidence type="ECO:0000256" key="3">
    <source>
        <dbReference type="ARBA" id="ARBA00022723"/>
    </source>
</evidence>
<evidence type="ECO:0000259" key="9">
    <source>
        <dbReference type="Pfam" id="PF04324"/>
    </source>
</evidence>
<comment type="similarity">
    <text evidence="8">Belongs to the Bfd family.</text>
</comment>
<dbReference type="PANTHER" id="PTHR37424">
    <property type="entry name" value="BACTERIOFERRITIN-ASSOCIATED FERREDOXIN"/>
    <property type="match status" value="1"/>
</dbReference>
<accession>A0ABR9VRZ8</accession>
<comment type="caution">
    <text evidence="10">The sequence shown here is derived from an EMBL/GenBank/DDBJ whole genome shotgun (WGS) entry which is preliminary data.</text>
</comment>
<evidence type="ECO:0000256" key="8">
    <source>
        <dbReference type="ARBA" id="ARBA00046332"/>
    </source>
</evidence>
<sequence>MYICVCRGISDKEIEAAAQRGITSLEELSESTGVGADCGVCQGHACQVLEAIARRKLA</sequence>